<dbReference type="EMBL" id="JXMW01000012">
    <property type="protein sequence ID" value="OQD58533.1"/>
    <property type="molecule type" value="Genomic_DNA"/>
</dbReference>
<dbReference type="SUPFAM" id="SSF82114">
    <property type="entry name" value="Riboflavin kinase-like"/>
    <property type="match status" value="1"/>
</dbReference>
<feature type="binding site" evidence="16">
    <location>
        <begin position="14"/>
        <end position="19"/>
    </location>
    <ligand>
        <name>CDP</name>
        <dbReference type="ChEBI" id="CHEBI:58069"/>
    </ligand>
</feature>
<dbReference type="GO" id="GO:0000287">
    <property type="term" value="F:magnesium ion binding"/>
    <property type="evidence" value="ECO:0007669"/>
    <property type="project" value="UniProtKB-UniRule"/>
</dbReference>
<feature type="binding site" evidence="16">
    <location>
        <position position="102"/>
    </location>
    <ligand>
        <name>FMN</name>
        <dbReference type="ChEBI" id="CHEBI:58210"/>
    </ligand>
</feature>
<evidence type="ECO:0000256" key="16">
    <source>
        <dbReference type="HAMAP-Rule" id="MF_01285"/>
    </source>
</evidence>
<keyword evidence="7 16" id="KW-0808">Transferase</keyword>
<protein>
    <recommendedName>
        <fullName evidence="4 16">Riboflavin kinase</fullName>
        <shortName evidence="16">RFK</shortName>
        <ecNumber evidence="3 16">2.7.1.161</ecNumber>
    </recommendedName>
    <alternativeName>
        <fullName evidence="13 16">CTP-dependent riboflavin kinase</fullName>
    </alternativeName>
    <alternativeName>
        <fullName evidence="14 16">CTP:riboflavin 5'-phosphotransferase</fullName>
    </alternativeName>
    <alternativeName>
        <fullName evidence="12 16">Flavokinase</fullName>
    </alternativeName>
</protein>
<dbReference type="Gene3D" id="2.40.30.30">
    <property type="entry name" value="Riboflavin kinase-like"/>
    <property type="match status" value="1"/>
</dbReference>
<accession>A0A1V6N1T6</accession>
<feature type="binding site" evidence="16">
    <location>
        <position position="45"/>
    </location>
    <ligand>
        <name>Mg(2+)</name>
        <dbReference type="ChEBI" id="CHEBI:18420"/>
    </ligand>
</feature>
<evidence type="ECO:0000256" key="9">
    <source>
        <dbReference type="ARBA" id="ARBA00022741"/>
    </source>
</evidence>
<feature type="binding site" evidence="16">
    <location>
        <position position="43"/>
    </location>
    <ligand>
        <name>Mg(2+)</name>
        <dbReference type="ChEBI" id="CHEBI:18420"/>
    </ligand>
</feature>
<dbReference type="PANTHER" id="PTHR40706:SF1">
    <property type="entry name" value="RIBOFLAVIN KINASE"/>
    <property type="match status" value="1"/>
</dbReference>
<dbReference type="GO" id="GO:0008531">
    <property type="term" value="F:riboflavin kinase activity"/>
    <property type="evidence" value="ECO:0007669"/>
    <property type="project" value="InterPro"/>
</dbReference>
<feature type="binding site" evidence="16">
    <location>
        <position position="110"/>
    </location>
    <ligand>
        <name>FMN</name>
        <dbReference type="ChEBI" id="CHEBI:58210"/>
    </ligand>
</feature>
<dbReference type="AlphaFoldDB" id="A0A1V6N1T6"/>
<dbReference type="InterPro" id="IPR023465">
    <property type="entry name" value="Riboflavin_kinase_dom_sf"/>
</dbReference>
<comment type="cofactor">
    <cofactor evidence="16">
        <name>Mg(2+)</name>
        <dbReference type="ChEBI" id="CHEBI:18420"/>
    </cofactor>
    <text evidence="16">Binds 1 Mg(2+) ion per subunit.</text>
</comment>
<evidence type="ECO:0000256" key="10">
    <source>
        <dbReference type="ARBA" id="ARBA00022777"/>
    </source>
</evidence>
<dbReference type="GO" id="GO:0000166">
    <property type="term" value="F:nucleotide binding"/>
    <property type="evidence" value="ECO:0007669"/>
    <property type="project" value="UniProtKB-UniRule"/>
</dbReference>
<evidence type="ECO:0000256" key="11">
    <source>
        <dbReference type="ARBA" id="ARBA00022842"/>
    </source>
</evidence>
<dbReference type="GO" id="GO:0009231">
    <property type="term" value="P:riboflavin biosynthetic process"/>
    <property type="evidence" value="ECO:0007669"/>
    <property type="project" value="InterPro"/>
</dbReference>
<organism evidence="18 19">
    <name type="scientific">Methanobrevibacter arboriphilus JCM 13429 = DSM 1125</name>
    <dbReference type="NCBI Taxonomy" id="1300164"/>
    <lineage>
        <taxon>Archaea</taxon>
        <taxon>Methanobacteriati</taxon>
        <taxon>Methanobacteriota</taxon>
        <taxon>Methanomada group</taxon>
        <taxon>Methanobacteria</taxon>
        <taxon>Methanobacteriales</taxon>
        <taxon>Methanobacteriaceae</taxon>
        <taxon>Methanobrevibacter</taxon>
    </lineage>
</organism>
<dbReference type="Proteomes" id="UP000191661">
    <property type="component" value="Unassembled WGS sequence"/>
</dbReference>
<evidence type="ECO:0000256" key="15">
    <source>
        <dbReference type="ARBA" id="ARBA00047857"/>
    </source>
</evidence>
<dbReference type="UniPathway" id="UPA00276">
    <property type="reaction ID" value="UER00929"/>
</dbReference>
<feature type="binding site" evidence="16">
    <location>
        <begin position="115"/>
        <end position="118"/>
    </location>
    <ligand>
        <name>CDP</name>
        <dbReference type="ChEBI" id="CHEBI:58069"/>
    </ligand>
</feature>
<evidence type="ECO:0000313" key="19">
    <source>
        <dbReference type="Proteomes" id="UP000191661"/>
    </source>
</evidence>
<dbReference type="HAMAP" id="MF_01285">
    <property type="entry name" value="Riboflavin_kinase"/>
    <property type="match status" value="1"/>
</dbReference>
<evidence type="ECO:0000256" key="4">
    <source>
        <dbReference type="ARBA" id="ARBA00017394"/>
    </source>
</evidence>
<comment type="function">
    <text evidence="16">Catalyzes the CTP-dependent phosphorylation of riboflavin (vitamin B2) to form flavin mononucleotide (FMN).</text>
</comment>
<dbReference type="InterPro" id="IPR039063">
    <property type="entry name" value="RibK_CTP-dep"/>
</dbReference>
<evidence type="ECO:0000256" key="7">
    <source>
        <dbReference type="ARBA" id="ARBA00022679"/>
    </source>
</evidence>
<dbReference type="PANTHER" id="PTHR40706">
    <property type="entry name" value="RIBOFLAVIN KINASE"/>
    <property type="match status" value="1"/>
</dbReference>
<comment type="similarity">
    <text evidence="2 16">Belongs to the archaeal riboflavin kinase family.</text>
</comment>
<evidence type="ECO:0000313" key="18">
    <source>
        <dbReference type="EMBL" id="OQD58533.1"/>
    </source>
</evidence>
<dbReference type="Pfam" id="PF01982">
    <property type="entry name" value="CTP-dep_RFKase"/>
    <property type="match status" value="1"/>
</dbReference>
<evidence type="ECO:0000256" key="5">
    <source>
        <dbReference type="ARBA" id="ARBA00022630"/>
    </source>
</evidence>
<comment type="caution">
    <text evidence="18">The sequence shown here is derived from an EMBL/GenBank/DDBJ whole genome shotgun (WGS) entry which is preliminary data.</text>
</comment>
<comment type="caution">
    <text evidence="16">Lacks conserved residue(s) required for the propagation of feature annotation.</text>
</comment>
<evidence type="ECO:0000256" key="12">
    <source>
        <dbReference type="ARBA" id="ARBA00029789"/>
    </source>
</evidence>
<comment type="pathway">
    <text evidence="1 16">Cofactor biosynthesis; FMN biosynthesis; FMN from riboflavin (CTP route): step 1/1.</text>
</comment>
<evidence type="ECO:0000256" key="3">
    <source>
        <dbReference type="ARBA" id="ARBA00011987"/>
    </source>
</evidence>
<name>A0A1V6N1T6_METAZ</name>
<evidence type="ECO:0000256" key="13">
    <source>
        <dbReference type="ARBA" id="ARBA00030544"/>
    </source>
</evidence>
<keyword evidence="8 16" id="KW-0479">Metal-binding</keyword>
<gene>
    <name evidence="16 18" type="primary">ribK</name>
    <name evidence="18" type="ORF">MBBAR_12c00070</name>
</gene>
<sequence>MMVIMEIKGSIATGYGKGAYFLGQKFYKSKFNEKCGFTPYPGTLNIVVPEKYLDSIKRIKSNTNNIIKPREGFGGVRYIKAKLKDLNTQNTVTGAIVFPDKTTHEENYLEFIAKENLRKKFNLKDEDEVKISIDEQ</sequence>
<feature type="domain" description="Riboflavin kinase" evidence="17">
    <location>
        <begin position="12"/>
        <end position="133"/>
    </location>
</feature>
<evidence type="ECO:0000256" key="2">
    <source>
        <dbReference type="ARBA" id="ARBA00006428"/>
    </source>
</evidence>
<keyword evidence="19" id="KW-1185">Reference proteome</keyword>
<evidence type="ECO:0000256" key="8">
    <source>
        <dbReference type="ARBA" id="ARBA00022723"/>
    </source>
</evidence>
<keyword evidence="10 16" id="KW-0418">Kinase</keyword>
<dbReference type="EC" id="2.7.1.161" evidence="3 16"/>
<evidence type="ECO:0000259" key="17">
    <source>
        <dbReference type="Pfam" id="PF01982"/>
    </source>
</evidence>
<keyword evidence="5 16" id="KW-0285">Flavoprotein</keyword>
<keyword evidence="6 16" id="KW-0288">FMN</keyword>
<keyword evidence="11 16" id="KW-0460">Magnesium</keyword>
<dbReference type="InterPro" id="IPR023470">
    <property type="entry name" value="Riboflavin_kinase_archaeal"/>
</dbReference>
<evidence type="ECO:0000256" key="6">
    <source>
        <dbReference type="ARBA" id="ARBA00022643"/>
    </source>
</evidence>
<reference evidence="18 19" key="1">
    <citation type="submission" date="2014-12" db="EMBL/GenBank/DDBJ databases">
        <title>Genome sequence of Methanobrevibacter arboriphilicus DH1, DSM1125.</title>
        <authorList>
            <person name="Poehlein A."/>
            <person name="Thauer R.K."/>
            <person name="Seedorf H."/>
            <person name="Daniel R."/>
        </authorList>
    </citation>
    <scope>NUCLEOTIDE SEQUENCE [LARGE SCALE GENOMIC DNA]</scope>
    <source>
        <strain evidence="18 19">DH1</strain>
    </source>
</reference>
<comment type="catalytic activity">
    <reaction evidence="15 16">
        <text>riboflavin + CTP = CDP + FMN + H(+)</text>
        <dbReference type="Rhea" id="RHEA:25021"/>
        <dbReference type="ChEBI" id="CHEBI:15378"/>
        <dbReference type="ChEBI" id="CHEBI:37563"/>
        <dbReference type="ChEBI" id="CHEBI:57986"/>
        <dbReference type="ChEBI" id="CHEBI:58069"/>
        <dbReference type="ChEBI" id="CHEBI:58210"/>
        <dbReference type="EC" id="2.7.1.161"/>
    </reaction>
</comment>
<evidence type="ECO:0000256" key="1">
    <source>
        <dbReference type="ARBA" id="ARBA00005219"/>
    </source>
</evidence>
<proteinExistence type="inferred from homology"/>
<dbReference type="InterPro" id="IPR023602">
    <property type="entry name" value="Riboflavin_kinase_CTP-dep"/>
</dbReference>
<evidence type="ECO:0000256" key="14">
    <source>
        <dbReference type="ARBA" id="ARBA00033116"/>
    </source>
</evidence>
<dbReference type="GO" id="GO:0009398">
    <property type="term" value="P:FMN biosynthetic process"/>
    <property type="evidence" value="ECO:0007669"/>
    <property type="project" value="UniProtKB-UniRule"/>
</dbReference>
<keyword evidence="9 16" id="KW-0547">Nucleotide-binding</keyword>